<dbReference type="InterPro" id="IPR007021">
    <property type="entry name" value="DUF659"/>
</dbReference>
<gene>
    <name evidence="3" type="ORF">N7515_001720</name>
</gene>
<feature type="region of interest" description="Disordered" evidence="1">
    <location>
        <begin position="503"/>
        <end position="526"/>
    </location>
</feature>
<dbReference type="Pfam" id="PF04937">
    <property type="entry name" value="DUF659"/>
    <property type="match status" value="1"/>
</dbReference>
<evidence type="ECO:0000313" key="4">
    <source>
        <dbReference type="Proteomes" id="UP001149079"/>
    </source>
</evidence>
<comment type="caution">
    <text evidence="3">The sequence shown here is derived from an EMBL/GenBank/DDBJ whole genome shotgun (WGS) entry which is preliminary data.</text>
</comment>
<dbReference type="RefSeq" id="XP_056524577.1">
    <property type="nucleotide sequence ID" value="XM_056662464.1"/>
</dbReference>
<dbReference type="Proteomes" id="UP001149079">
    <property type="component" value="Unassembled WGS sequence"/>
</dbReference>
<dbReference type="SUPFAM" id="SSF53098">
    <property type="entry name" value="Ribonuclease H-like"/>
    <property type="match status" value="1"/>
</dbReference>
<protein>
    <recommendedName>
        <fullName evidence="2">DUF659 domain-containing protein</fullName>
    </recommendedName>
</protein>
<dbReference type="GeneID" id="81401634"/>
<dbReference type="OrthoDB" id="4347799at2759"/>
<name>A0A9W9HAH2_9EURO</name>
<evidence type="ECO:0000256" key="1">
    <source>
        <dbReference type="SAM" id="MobiDB-lite"/>
    </source>
</evidence>
<evidence type="ECO:0000259" key="2">
    <source>
        <dbReference type="Pfam" id="PF04937"/>
    </source>
</evidence>
<keyword evidence="4" id="KW-1185">Reference proteome</keyword>
<feature type="domain" description="DUF659" evidence="2">
    <location>
        <begin position="47"/>
        <end position="199"/>
    </location>
</feature>
<sequence>MAQKDQQRLLAMARFFFSGARPFGLFADEELLAVFQSLDPTSCPQGYDTIRTTLLDDCYIAVKQAVDAEIKKIDYLNIAADESTGIRERRTANLSVLGQKNSLYHCSKDIGDERMTTAAVADWIRDQACSLVHGNWEKLNAFITDASAAMISTQAQLKMRDDLKHVFFIPSDSHVFRLLMEDLLREPIISNVFNRAASIVKYFKDDPLKLTTLRTWQQNFYKKEYSLLAALSSQWGTECTEYQMLKSVQRSELALRAYFARLPEPDGSTRELQAAVNSYDFWGQLLDLVVLLRPVDEAIRESESGGASLLQVVNLWMSLRDELQTLLVGISFSMELAGFIPDGMTARIDRQLTNLHWTAYYLHPANHSIEMPSTKADQVTETIRKYCVDPDNIDASTEAVDEFFAFRARKAKLALRLFHTSANTVSERASSASKRVHRKIRNTVDADRIDKLVYIRMNRRALSEVEEVEDEDERELQQLGWEDEQMEQFLHQSRVLDIGDESLDIGSGRSILGKRSRSDSMDDLFS</sequence>
<evidence type="ECO:0000313" key="3">
    <source>
        <dbReference type="EMBL" id="KAJ5142933.1"/>
    </source>
</evidence>
<accession>A0A9W9HAH2</accession>
<dbReference type="InterPro" id="IPR012337">
    <property type="entry name" value="RNaseH-like_sf"/>
</dbReference>
<reference evidence="3" key="1">
    <citation type="submission" date="2022-11" db="EMBL/GenBank/DDBJ databases">
        <authorList>
            <person name="Petersen C."/>
        </authorList>
    </citation>
    <scope>NUCLEOTIDE SEQUENCE</scope>
    <source>
        <strain evidence="3">IBT 22155</strain>
    </source>
</reference>
<dbReference type="AlphaFoldDB" id="A0A9W9HAH2"/>
<reference evidence="3" key="2">
    <citation type="journal article" date="2023" name="IMA Fungus">
        <title>Comparative genomic study of the Penicillium genus elucidates a diverse pangenome and 15 lateral gene transfer events.</title>
        <authorList>
            <person name="Petersen C."/>
            <person name="Sorensen T."/>
            <person name="Nielsen M.R."/>
            <person name="Sondergaard T.E."/>
            <person name="Sorensen J.L."/>
            <person name="Fitzpatrick D.A."/>
            <person name="Frisvad J.C."/>
            <person name="Nielsen K.L."/>
        </authorList>
    </citation>
    <scope>NUCLEOTIDE SEQUENCE</scope>
    <source>
        <strain evidence="3">IBT 22155</strain>
    </source>
</reference>
<dbReference type="EMBL" id="JAPQKL010000002">
    <property type="protein sequence ID" value="KAJ5142933.1"/>
    <property type="molecule type" value="Genomic_DNA"/>
</dbReference>
<proteinExistence type="predicted"/>
<organism evidence="3 4">
    <name type="scientific">Penicillium bovifimosum</name>
    <dbReference type="NCBI Taxonomy" id="126998"/>
    <lineage>
        <taxon>Eukaryota</taxon>
        <taxon>Fungi</taxon>
        <taxon>Dikarya</taxon>
        <taxon>Ascomycota</taxon>
        <taxon>Pezizomycotina</taxon>
        <taxon>Eurotiomycetes</taxon>
        <taxon>Eurotiomycetidae</taxon>
        <taxon>Eurotiales</taxon>
        <taxon>Aspergillaceae</taxon>
        <taxon>Penicillium</taxon>
    </lineage>
</organism>